<feature type="transmembrane region" description="Helical" evidence="7">
    <location>
        <begin position="139"/>
        <end position="163"/>
    </location>
</feature>
<evidence type="ECO:0000259" key="9">
    <source>
        <dbReference type="Pfam" id="PF09335"/>
    </source>
</evidence>
<feature type="domain" description="VTT" evidence="9">
    <location>
        <begin position="44"/>
        <end position="160"/>
    </location>
</feature>
<feature type="region of interest" description="Disordered" evidence="8">
    <location>
        <begin position="210"/>
        <end position="242"/>
    </location>
</feature>
<dbReference type="Pfam" id="PF09335">
    <property type="entry name" value="VTT_dom"/>
    <property type="match status" value="1"/>
</dbReference>
<feature type="transmembrane region" description="Helical" evidence="7">
    <location>
        <begin position="169"/>
        <end position="188"/>
    </location>
</feature>
<dbReference type="PANTHER" id="PTHR30353">
    <property type="entry name" value="INNER MEMBRANE PROTEIN DEDA-RELATED"/>
    <property type="match status" value="1"/>
</dbReference>
<dbReference type="PANTHER" id="PTHR30353:SF0">
    <property type="entry name" value="TRANSMEMBRANE PROTEIN"/>
    <property type="match status" value="1"/>
</dbReference>
<dbReference type="Proteomes" id="UP000280707">
    <property type="component" value="Chromosome"/>
</dbReference>
<comment type="subcellular location">
    <subcellularLocation>
        <location evidence="1 7">Cell membrane</location>
        <topology evidence="1 7">Multi-pass membrane protein</topology>
    </subcellularLocation>
</comment>
<evidence type="ECO:0000256" key="1">
    <source>
        <dbReference type="ARBA" id="ARBA00004651"/>
    </source>
</evidence>
<evidence type="ECO:0000256" key="2">
    <source>
        <dbReference type="ARBA" id="ARBA00010792"/>
    </source>
</evidence>
<keyword evidence="11" id="KW-1185">Reference proteome</keyword>
<proteinExistence type="inferred from homology"/>
<reference evidence="10 11" key="1">
    <citation type="submission" date="2018-12" db="EMBL/GenBank/DDBJ databases">
        <authorList>
            <consortium name="Pathogen Informatics"/>
        </authorList>
    </citation>
    <scope>NUCLEOTIDE SEQUENCE [LARGE SCALE GENOMIC DNA]</scope>
    <source>
        <strain evidence="10 11">NCTC934</strain>
    </source>
</reference>
<organism evidence="10 11">
    <name type="scientific">Corynebacterium segmentosum</name>
    <dbReference type="NCBI Taxonomy" id="43990"/>
    <lineage>
        <taxon>Bacteria</taxon>
        <taxon>Bacillati</taxon>
        <taxon>Actinomycetota</taxon>
        <taxon>Actinomycetes</taxon>
        <taxon>Mycobacteriales</taxon>
        <taxon>Corynebacteriaceae</taxon>
        <taxon>Corynebacterium</taxon>
    </lineage>
</organism>
<dbReference type="InterPro" id="IPR032818">
    <property type="entry name" value="DedA-like"/>
</dbReference>
<protein>
    <submittedName>
        <fullName evidence="10">Uncharacterized membrane-associated protein</fullName>
    </submittedName>
</protein>
<comment type="similarity">
    <text evidence="2 7">Belongs to the DedA family.</text>
</comment>
<dbReference type="InterPro" id="IPR032816">
    <property type="entry name" value="VTT_dom"/>
</dbReference>
<sequence>MVDTVTMWIEAIMGTEWVYPIVGLLIFGDCFFPVLPSEIPLNMVGAWSGSQGFPHLPTMFFVALVAAMLGDNLCFLLGTRFMPLLNRIQKGTKAYEALSWVKRNVRRGGGAAIIIARFIPSARLFMTILLGSMRFPWPVFLFFDTIGVMLWVFQALAIGYVGGMAFSDTPLFAMVISIIAAIFIGLGLQKGQNSIMEWWDTRRGYAETPYGSKPPGALNPLGFRGWKRPAPGRPSGRIQPRS</sequence>
<evidence type="ECO:0000256" key="4">
    <source>
        <dbReference type="ARBA" id="ARBA00022692"/>
    </source>
</evidence>
<evidence type="ECO:0000256" key="3">
    <source>
        <dbReference type="ARBA" id="ARBA00022475"/>
    </source>
</evidence>
<feature type="transmembrane region" description="Helical" evidence="7">
    <location>
        <begin position="17"/>
        <end position="35"/>
    </location>
</feature>
<gene>
    <name evidence="10" type="primary">dedA</name>
    <name evidence="10" type="ORF">NCTC934_00222</name>
</gene>
<evidence type="ECO:0000256" key="6">
    <source>
        <dbReference type="ARBA" id="ARBA00023136"/>
    </source>
</evidence>
<keyword evidence="5 7" id="KW-1133">Transmembrane helix</keyword>
<evidence type="ECO:0000313" key="10">
    <source>
        <dbReference type="EMBL" id="VEH71964.1"/>
    </source>
</evidence>
<feature type="transmembrane region" description="Helical" evidence="7">
    <location>
        <begin position="56"/>
        <end position="78"/>
    </location>
</feature>
<accession>A0ABY6TAS6</accession>
<keyword evidence="6 7" id="KW-0472">Membrane</keyword>
<keyword evidence="3 7" id="KW-1003">Cell membrane</keyword>
<name>A0ABY6TAS6_9CORY</name>
<evidence type="ECO:0000256" key="5">
    <source>
        <dbReference type="ARBA" id="ARBA00022989"/>
    </source>
</evidence>
<dbReference type="EMBL" id="LR134408">
    <property type="protein sequence ID" value="VEH71964.1"/>
    <property type="molecule type" value="Genomic_DNA"/>
</dbReference>
<evidence type="ECO:0000313" key="11">
    <source>
        <dbReference type="Proteomes" id="UP000280707"/>
    </source>
</evidence>
<evidence type="ECO:0000256" key="7">
    <source>
        <dbReference type="RuleBase" id="RU367016"/>
    </source>
</evidence>
<evidence type="ECO:0000256" key="8">
    <source>
        <dbReference type="SAM" id="MobiDB-lite"/>
    </source>
</evidence>
<keyword evidence="4 7" id="KW-0812">Transmembrane</keyword>